<feature type="repeat" description="ANK" evidence="1">
    <location>
        <begin position="45"/>
        <end position="77"/>
    </location>
</feature>
<keyword evidence="1" id="KW-0040">ANK repeat</keyword>
<feature type="compositionally biased region" description="Pro residues" evidence="2">
    <location>
        <begin position="240"/>
        <end position="253"/>
    </location>
</feature>
<dbReference type="InterPro" id="IPR036770">
    <property type="entry name" value="Ankyrin_rpt-contain_sf"/>
</dbReference>
<dbReference type="AlphaFoldDB" id="A0A7S4UAG4"/>
<dbReference type="Gene3D" id="1.25.40.20">
    <property type="entry name" value="Ankyrin repeat-containing domain"/>
    <property type="match status" value="1"/>
</dbReference>
<dbReference type="PROSITE" id="PS50088">
    <property type="entry name" value="ANK_REPEAT"/>
    <property type="match status" value="1"/>
</dbReference>
<feature type="compositionally biased region" description="Low complexity" evidence="2">
    <location>
        <begin position="221"/>
        <end position="239"/>
    </location>
</feature>
<accession>A0A7S4UAG4</accession>
<feature type="compositionally biased region" description="Pro residues" evidence="2">
    <location>
        <begin position="284"/>
        <end position="299"/>
    </location>
</feature>
<feature type="compositionally biased region" description="Pro residues" evidence="2">
    <location>
        <begin position="173"/>
        <end position="207"/>
    </location>
</feature>
<sequence length="347" mass="36198">MELLIQCGALVEKTVTVLEEGEEEEVVVVGEGEEAEVMVGVGDVGGWTPLHVAVYLERENFISFLINHGAAESTESANGITPEHLKSNPPTLSLAPAEPPPLLEPRRFVFFRIMVNSGRTPCHPNINYDPTVHAPQSALPSPPSIQAPQILPSTPLPPPLHSSHSINNLVSSLPPPPDSSPALPPPLPSSNSLLPPPPSSVLPPPPVLSSFPSAAPPPPLSASLPSALPSALPLPIDPSSLPPPENAPPPCDIPEPVADNIVESPLTDLPNTTDTIILDSQPPSTAPPPLPTSIAPPLPDMIMPDSEAPALPQSEAPELPQSEAPALPESEVPALPESSEPTEEAEE</sequence>
<evidence type="ECO:0000256" key="2">
    <source>
        <dbReference type="SAM" id="MobiDB-lite"/>
    </source>
</evidence>
<evidence type="ECO:0000256" key="1">
    <source>
        <dbReference type="PROSITE-ProRule" id="PRU00023"/>
    </source>
</evidence>
<dbReference type="InterPro" id="IPR002110">
    <property type="entry name" value="Ankyrin_rpt"/>
</dbReference>
<evidence type="ECO:0000313" key="3">
    <source>
        <dbReference type="EMBL" id="CAE2328627.1"/>
    </source>
</evidence>
<reference evidence="3" key="1">
    <citation type="submission" date="2021-01" db="EMBL/GenBank/DDBJ databases">
        <authorList>
            <person name="Corre E."/>
            <person name="Pelletier E."/>
            <person name="Niang G."/>
            <person name="Scheremetjew M."/>
            <person name="Finn R."/>
            <person name="Kale V."/>
            <person name="Holt S."/>
            <person name="Cochrane G."/>
            <person name="Meng A."/>
            <person name="Brown T."/>
            <person name="Cohen L."/>
        </authorList>
    </citation>
    <scope>NUCLEOTIDE SEQUENCE</scope>
    <source>
        <strain evidence="3">SoJaBio B1-5/56/2</strain>
    </source>
</reference>
<dbReference type="PROSITE" id="PS50297">
    <property type="entry name" value="ANK_REP_REGION"/>
    <property type="match status" value="1"/>
</dbReference>
<gene>
    <name evidence="3" type="ORF">NAES01612_LOCUS21175</name>
</gene>
<name>A0A7S4UAG4_9EUKA</name>
<dbReference type="Pfam" id="PF00023">
    <property type="entry name" value="Ank"/>
    <property type="match status" value="1"/>
</dbReference>
<protein>
    <submittedName>
        <fullName evidence="3">Uncharacterized protein</fullName>
    </submittedName>
</protein>
<dbReference type="SUPFAM" id="SSF48403">
    <property type="entry name" value="Ankyrin repeat"/>
    <property type="match status" value="1"/>
</dbReference>
<proteinExistence type="predicted"/>
<feature type="region of interest" description="Disordered" evidence="2">
    <location>
        <begin position="126"/>
        <end position="347"/>
    </location>
</feature>
<dbReference type="EMBL" id="HBKR01032197">
    <property type="protein sequence ID" value="CAE2328627.1"/>
    <property type="molecule type" value="Transcribed_RNA"/>
</dbReference>
<organism evidence="3">
    <name type="scientific">Paramoeba aestuarina</name>
    <dbReference type="NCBI Taxonomy" id="180227"/>
    <lineage>
        <taxon>Eukaryota</taxon>
        <taxon>Amoebozoa</taxon>
        <taxon>Discosea</taxon>
        <taxon>Flabellinia</taxon>
        <taxon>Dactylopodida</taxon>
        <taxon>Paramoebidae</taxon>
        <taxon>Paramoeba</taxon>
    </lineage>
</organism>
<feature type="compositionally biased region" description="Low complexity" evidence="2">
    <location>
        <begin position="161"/>
        <end position="172"/>
    </location>
</feature>